<proteinExistence type="predicted"/>
<dbReference type="AlphaFoldDB" id="A0A7J7ZJX9"/>
<sequence length="149" mass="16601">MLTCSLLRRRQTGVRRGQSHSSLTQDPVAGRLPSNPILFPPSQHSLVPGVVLRTGAEFCMCRESWEVPGGPLAGSIPWLFACLWCGHARANSRPNSTFLLSAHHPSPPSSPFNKSFISQHFISIWKKRVKHSQPSNLWLRVALLRYPGI</sequence>
<evidence type="ECO:0000313" key="3">
    <source>
        <dbReference type="Proteomes" id="UP000558488"/>
    </source>
</evidence>
<reference evidence="2 3" key="1">
    <citation type="journal article" date="2020" name="Nature">
        <title>Six reference-quality genomes reveal evolution of bat adaptations.</title>
        <authorList>
            <person name="Jebb D."/>
            <person name="Huang Z."/>
            <person name="Pippel M."/>
            <person name="Hughes G.M."/>
            <person name="Lavrichenko K."/>
            <person name="Devanna P."/>
            <person name="Winkler S."/>
            <person name="Jermiin L.S."/>
            <person name="Skirmuntt E.C."/>
            <person name="Katzourakis A."/>
            <person name="Burkitt-Gray L."/>
            <person name="Ray D.A."/>
            <person name="Sullivan K.A.M."/>
            <person name="Roscito J.G."/>
            <person name="Kirilenko B.M."/>
            <person name="Davalos L.M."/>
            <person name="Corthals A.P."/>
            <person name="Power M.L."/>
            <person name="Jones G."/>
            <person name="Ransome R.D."/>
            <person name="Dechmann D.K.N."/>
            <person name="Locatelli A.G."/>
            <person name="Puechmaille S.J."/>
            <person name="Fedrigo O."/>
            <person name="Jarvis E.D."/>
            <person name="Hiller M."/>
            <person name="Vernes S.C."/>
            <person name="Myers E.W."/>
            <person name="Teeling E.C."/>
        </authorList>
    </citation>
    <scope>NUCLEOTIDE SEQUENCE [LARGE SCALE GENOMIC DNA]</scope>
    <source>
        <strain evidence="2">MPipKuh1</strain>
        <tissue evidence="2">Flight muscle</tissue>
    </source>
</reference>
<comment type="caution">
    <text evidence="2">The sequence shown here is derived from an EMBL/GenBank/DDBJ whole genome shotgun (WGS) entry which is preliminary data.</text>
</comment>
<evidence type="ECO:0000256" key="1">
    <source>
        <dbReference type="SAM" id="MobiDB-lite"/>
    </source>
</evidence>
<gene>
    <name evidence="2" type="ORF">mPipKuh1_009479</name>
</gene>
<dbReference type="Proteomes" id="UP000558488">
    <property type="component" value="Unassembled WGS sequence"/>
</dbReference>
<dbReference type="EMBL" id="JACAGB010000003">
    <property type="protein sequence ID" value="KAF6374256.1"/>
    <property type="molecule type" value="Genomic_DNA"/>
</dbReference>
<accession>A0A7J7ZJX9</accession>
<keyword evidence="3" id="KW-1185">Reference proteome</keyword>
<evidence type="ECO:0000313" key="2">
    <source>
        <dbReference type="EMBL" id="KAF6374256.1"/>
    </source>
</evidence>
<name>A0A7J7ZJX9_PIPKU</name>
<organism evidence="2 3">
    <name type="scientific">Pipistrellus kuhlii</name>
    <name type="common">Kuhl's pipistrelle</name>
    <dbReference type="NCBI Taxonomy" id="59472"/>
    <lineage>
        <taxon>Eukaryota</taxon>
        <taxon>Metazoa</taxon>
        <taxon>Chordata</taxon>
        <taxon>Craniata</taxon>
        <taxon>Vertebrata</taxon>
        <taxon>Euteleostomi</taxon>
        <taxon>Mammalia</taxon>
        <taxon>Eutheria</taxon>
        <taxon>Laurasiatheria</taxon>
        <taxon>Chiroptera</taxon>
        <taxon>Yangochiroptera</taxon>
        <taxon>Vespertilionidae</taxon>
        <taxon>Pipistrellus</taxon>
    </lineage>
</organism>
<feature type="region of interest" description="Disordered" evidence="1">
    <location>
        <begin position="10"/>
        <end position="29"/>
    </location>
</feature>
<protein>
    <submittedName>
        <fullName evidence="2">Uncharacterized protein</fullName>
    </submittedName>
</protein>